<dbReference type="SUPFAM" id="SSF47473">
    <property type="entry name" value="EF-hand"/>
    <property type="match status" value="1"/>
</dbReference>
<dbReference type="Gene3D" id="2.60.40.150">
    <property type="entry name" value="C2 domain"/>
    <property type="match status" value="1"/>
</dbReference>
<dbReference type="PROSITE" id="PS50007">
    <property type="entry name" value="PIPLC_X_DOMAIN"/>
    <property type="match status" value="1"/>
</dbReference>
<evidence type="ECO:0000256" key="6">
    <source>
        <dbReference type="ARBA" id="ARBA00022801"/>
    </source>
</evidence>
<dbReference type="GO" id="GO:0048015">
    <property type="term" value="P:phosphatidylinositol-mediated signaling"/>
    <property type="evidence" value="ECO:0007669"/>
    <property type="project" value="TreeGrafter"/>
</dbReference>
<dbReference type="Pfam" id="PF00168">
    <property type="entry name" value="C2"/>
    <property type="match status" value="1"/>
</dbReference>
<dbReference type="PRINTS" id="PR00390">
    <property type="entry name" value="PHPHLIPASEC"/>
</dbReference>
<dbReference type="Pfam" id="PF00388">
    <property type="entry name" value="PI-PLC-X"/>
    <property type="match status" value="1"/>
</dbReference>
<protein>
    <recommendedName>
        <fullName evidence="4 11">Phosphoinositide phospholipase C</fullName>
        <ecNumber evidence="4 11">3.1.4.11</ecNumber>
    </recommendedName>
</protein>
<dbReference type="Gene3D" id="3.20.20.190">
    <property type="entry name" value="Phosphatidylinositol (PI) phosphodiesterase"/>
    <property type="match status" value="1"/>
</dbReference>
<dbReference type="PANTHER" id="PTHR10336:SF154">
    <property type="entry name" value="PHOSPHOINOSITIDE PHOSPHOLIPASE C 2"/>
    <property type="match status" value="1"/>
</dbReference>
<dbReference type="GO" id="GO:0051209">
    <property type="term" value="P:release of sequestered calcium ion into cytosol"/>
    <property type="evidence" value="ECO:0007669"/>
    <property type="project" value="TreeGrafter"/>
</dbReference>
<evidence type="ECO:0000256" key="11">
    <source>
        <dbReference type="RuleBase" id="RU361133"/>
    </source>
</evidence>
<dbReference type="CDD" id="cd00275">
    <property type="entry name" value="C2_PLC_like"/>
    <property type="match status" value="1"/>
</dbReference>
<feature type="domain" description="C2" evidence="13">
    <location>
        <begin position="445"/>
        <end position="574"/>
    </location>
</feature>
<evidence type="ECO:0000259" key="13">
    <source>
        <dbReference type="PROSITE" id="PS50004"/>
    </source>
</evidence>
<comment type="subcellular location">
    <subcellularLocation>
        <location evidence="3">Cell membrane</location>
        <topology evidence="3">Peripheral membrane protein</topology>
    </subcellularLocation>
</comment>
<evidence type="ECO:0000256" key="12">
    <source>
        <dbReference type="SAM" id="MobiDB-lite"/>
    </source>
</evidence>
<evidence type="ECO:0000256" key="9">
    <source>
        <dbReference type="ARBA" id="ARBA00023136"/>
    </source>
</evidence>
<dbReference type="InterPro" id="IPR015359">
    <property type="entry name" value="PLC_EF-hand-like"/>
</dbReference>
<feature type="compositionally biased region" description="Basic and acidic residues" evidence="12">
    <location>
        <begin position="264"/>
        <end position="275"/>
    </location>
</feature>
<keyword evidence="9" id="KW-0472">Membrane</keyword>
<sequence length="592" mass="67286">MSKQTTYRVCFCFQRRFKLAISEAPPEIKALFDQYSENDVMTVDHLHRFLTEVQKEEKATKEEAQATIDHCLRELKHLSIFHRKVLNLETFFKYLFGDINPPLSPSIGVHHDMSAPLSHYFIHTGHNSYLTGNQLSSDCSDVPIIQALHRGVRVIELDIWPNSAKDDVDVLHGGTLTTPVQLIKCLKSIKEHAFVASEYPVVITLEDHLTPDLQAKVAQLVTQTFGDMLFSPGSECLKEFPSPESLKKKIIISTKPPQEYLEAKDAVKSENDPKSGKTQVDEEAWGQEVPDHKGAIVADDKQDELDEDDSNGEEDNDKSPQHVAPEYKRLIAIHAGKPKGGLLECLKVDPDKVRRLSLSEQQLEKASEVYAKEIVRFTQRNILRVYPKGIRVDSSNYNPMIGWSHGAQMVAFNMQGYGRSLWVMQGMFRANGGCGYVKKPDFLLKTGPHNEVFDPKYKLPVKTTLKVKVYMGEGWFYDFKHTHFDAYSPPDFYARVGIAGVAADTVMKKTKTLEDDWIPAWDEEFEFPLTVPELAVLRIEVHEYDMSEKDDFGGQTCLPVSELRKGIRAVPLHSRKGEKYKSVKLLMHFEFV</sequence>
<evidence type="ECO:0000256" key="5">
    <source>
        <dbReference type="ARBA" id="ARBA00022475"/>
    </source>
</evidence>
<dbReference type="EMBL" id="CAEKDK010000002">
    <property type="protein sequence ID" value="CAB4270943.1"/>
    <property type="molecule type" value="Genomic_DNA"/>
</dbReference>
<dbReference type="InterPro" id="IPR001711">
    <property type="entry name" value="PLipase_C_Pinositol-sp_Y"/>
</dbReference>
<gene>
    <name evidence="15" type="ORF">CURHAP_LOCUS17261</name>
</gene>
<reference evidence="15 16" key="1">
    <citation type="submission" date="2020-05" db="EMBL/GenBank/DDBJ databases">
        <authorList>
            <person name="Campoy J."/>
            <person name="Schneeberger K."/>
            <person name="Spophaly S."/>
        </authorList>
    </citation>
    <scope>NUCLEOTIDE SEQUENCE [LARGE SCALE GENOMIC DNA]</scope>
    <source>
        <strain evidence="15">PruArmRojPasFocal</strain>
    </source>
</reference>
<keyword evidence="6 11" id="KW-0378">Hydrolase</keyword>
<feature type="compositionally biased region" description="Basic and acidic residues" evidence="12">
    <location>
        <begin position="289"/>
        <end position="300"/>
    </location>
</feature>
<evidence type="ECO:0000256" key="1">
    <source>
        <dbReference type="ARBA" id="ARBA00001195"/>
    </source>
</evidence>
<proteinExistence type="predicted"/>
<dbReference type="SMART" id="SM00148">
    <property type="entry name" value="PLCXc"/>
    <property type="match status" value="1"/>
</dbReference>
<dbReference type="SUPFAM" id="SSF49562">
    <property type="entry name" value="C2 domain (Calcium/lipid-binding domain, CaLB)"/>
    <property type="match status" value="1"/>
</dbReference>
<evidence type="ECO:0000256" key="4">
    <source>
        <dbReference type="ARBA" id="ARBA00012368"/>
    </source>
</evidence>
<dbReference type="GO" id="GO:0016042">
    <property type="term" value="P:lipid catabolic process"/>
    <property type="evidence" value="ECO:0007669"/>
    <property type="project" value="UniProtKB-KW"/>
</dbReference>
<dbReference type="SUPFAM" id="SSF51695">
    <property type="entry name" value="PLC-like phosphodiesterases"/>
    <property type="match status" value="1"/>
</dbReference>
<keyword evidence="7 11" id="KW-0442">Lipid degradation</keyword>
<evidence type="ECO:0000256" key="8">
    <source>
        <dbReference type="ARBA" id="ARBA00023098"/>
    </source>
</evidence>
<evidence type="ECO:0000256" key="2">
    <source>
        <dbReference type="ARBA" id="ARBA00001913"/>
    </source>
</evidence>
<feature type="domain" description="PI-PLC Y-box" evidence="14">
    <location>
        <begin position="357"/>
        <end position="443"/>
    </location>
</feature>
<dbReference type="InterPro" id="IPR001192">
    <property type="entry name" value="PI-PLC_fam"/>
</dbReference>
<evidence type="ECO:0000313" key="16">
    <source>
        <dbReference type="Proteomes" id="UP000507222"/>
    </source>
</evidence>
<dbReference type="Proteomes" id="UP000507222">
    <property type="component" value="Unassembled WGS sequence"/>
</dbReference>
<accession>A0A6J5U444</accession>
<dbReference type="SMART" id="SM00149">
    <property type="entry name" value="PLCYc"/>
    <property type="match status" value="1"/>
</dbReference>
<dbReference type="CDD" id="cd08599">
    <property type="entry name" value="PI-PLCc_plant"/>
    <property type="match status" value="1"/>
</dbReference>
<dbReference type="SMART" id="SM00239">
    <property type="entry name" value="C2"/>
    <property type="match status" value="1"/>
</dbReference>
<dbReference type="InterPro" id="IPR011992">
    <property type="entry name" value="EF-hand-dom_pair"/>
</dbReference>
<feature type="region of interest" description="Disordered" evidence="12">
    <location>
        <begin position="264"/>
        <end position="323"/>
    </location>
</feature>
<dbReference type="Pfam" id="PF00387">
    <property type="entry name" value="PI-PLC-Y"/>
    <property type="match status" value="1"/>
</dbReference>
<evidence type="ECO:0000259" key="14">
    <source>
        <dbReference type="PROSITE" id="PS50008"/>
    </source>
</evidence>
<comment type="cofactor">
    <cofactor evidence="2">
        <name>Ca(2+)</name>
        <dbReference type="ChEBI" id="CHEBI:29108"/>
    </cofactor>
</comment>
<dbReference type="GO" id="GO:0004435">
    <property type="term" value="F:phosphatidylinositol-4,5-bisphosphate phospholipase C activity"/>
    <property type="evidence" value="ECO:0007669"/>
    <property type="project" value="UniProtKB-EC"/>
</dbReference>
<dbReference type="GO" id="GO:0006950">
    <property type="term" value="P:response to stress"/>
    <property type="evidence" value="ECO:0007669"/>
    <property type="project" value="UniProtKB-ARBA"/>
</dbReference>
<dbReference type="GO" id="GO:0005886">
    <property type="term" value="C:plasma membrane"/>
    <property type="evidence" value="ECO:0007669"/>
    <property type="project" value="UniProtKB-SubCell"/>
</dbReference>
<keyword evidence="5" id="KW-1003">Cell membrane</keyword>
<name>A0A6J5U444_PRUAR</name>
<evidence type="ECO:0000256" key="3">
    <source>
        <dbReference type="ARBA" id="ARBA00004202"/>
    </source>
</evidence>
<evidence type="ECO:0000256" key="7">
    <source>
        <dbReference type="ARBA" id="ARBA00022963"/>
    </source>
</evidence>
<dbReference type="EC" id="3.1.4.11" evidence="4 11"/>
<dbReference type="Gene3D" id="1.10.238.10">
    <property type="entry name" value="EF-hand"/>
    <property type="match status" value="1"/>
</dbReference>
<organism evidence="15 16">
    <name type="scientific">Prunus armeniaca</name>
    <name type="common">Apricot</name>
    <name type="synonym">Armeniaca vulgaris</name>
    <dbReference type="NCBI Taxonomy" id="36596"/>
    <lineage>
        <taxon>Eukaryota</taxon>
        <taxon>Viridiplantae</taxon>
        <taxon>Streptophyta</taxon>
        <taxon>Embryophyta</taxon>
        <taxon>Tracheophyta</taxon>
        <taxon>Spermatophyta</taxon>
        <taxon>Magnoliopsida</taxon>
        <taxon>eudicotyledons</taxon>
        <taxon>Gunneridae</taxon>
        <taxon>Pentapetalae</taxon>
        <taxon>rosids</taxon>
        <taxon>fabids</taxon>
        <taxon>Rosales</taxon>
        <taxon>Rosaceae</taxon>
        <taxon>Amygdaloideae</taxon>
        <taxon>Amygdaleae</taxon>
        <taxon>Prunus</taxon>
    </lineage>
</organism>
<dbReference type="AlphaFoldDB" id="A0A6J5U444"/>
<feature type="compositionally biased region" description="Acidic residues" evidence="12">
    <location>
        <begin position="301"/>
        <end position="316"/>
    </location>
</feature>
<dbReference type="InterPro" id="IPR017946">
    <property type="entry name" value="PLC-like_Pdiesterase_TIM-brl"/>
</dbReference>
<comment type="catalytic activity">
    <reaction evidence="1 11">
        <text>a 1,2-diacyl-sn-glycero-3-phospho-(1D-myo-inositol-4,5-bisphosphate) + H2O = 1D-myo-inositol 1,4,5-trisphosphate + a 1,2-diacyl-sn-glycerol + H(+)</text>
        <dbReference type="Rhea" id="RHEA:33179"/>
        <dbReference type="ChEBI" id="CHEBI:15377"/>
        <dbReference type="ChEBI" id="CHEBI:15378"/>
        <dbReference type="ChEBI" id="CHEBI:17815"/>
        <dbReference type="ChEBI" id="CHEBI:58456"/>
        <dbReference type="ChEBI" id="CHEBI:203600"/>
        <dbReference type="EC" id="3.1.4.11"/>
    </reaction>
</comment>
<dbReference type="PROSITE" id="PS50004">
    <property type="entry name" value="C2"/>
    <property type="match status" value="1"/>
</dbReference>
<dbReference type="Pfam" id="PF09279">
    <property type="entry name" value="EF-hand_like"/>
    <property type="match status" value="1"/>
</dbReference>
<dbReference type="InterPro" id="IPR000909">
    <property type="entry name" value="PLipase_C_PInositol-sp_X_dom"/>
</dbReference>
<dbReference type="PROSITE" id="PS50008">
    <property type="entry name" value="PIPLC_Y_DOMAIN"/>
    <property type="match status" value="1"/>
</dbReference>
<dbReference type="InterPro" id="IPR035892">
    <property type="entry name" value="C2_domain_sf"/>
</dbReference>
<evidence type="ECO:0000256" key="10">
    <source>
        <dbReference type="ARBA" id="ARBA00023224"/>
    </source>
</evidence>
<keyword evidence="8 11" id="KW-0443">Lipid metabolism</keyword>
<keyword evidence="10" id="KW-0807">Transducer</keyword>
<dbReference type="FunFam" id="2.60.40.150:FF:000060">
    <property type="entry name" value="Phosphoinositide phospholipase C"/>
    <property type="match status" value="1"/>
</dbReference>
<dbReference type="PANTHER" id="PTHR10336">
    <property type="entry name" value="PHOSPHOINOSITIDE-SPECIFIC PHOSPHOLIPASE C FAMILY PROTEIN"/>
    <property type="match status" value="1"/>
</dbReference>
<evidence type="ECO:0000313" key="15">
    <source>
        <dbReference type="EMBL" id="CAB4270943.1"/>
    </source>
</evidence>
<dbReference type="InterPro" id="IPR000008">
    <property type="entry name" value="C2_dom"/>
</dbReference>